<dbReference type="AlphaFoldDB" id="A0A7W9LXW6"/>
<comment type="caution">
    <text evidence="1">The sequence shown here is derived from an EMBL/GenBank/DDBJ whole genome shotgun (WGS) entry which is preliminary data.</text>
</comment>
<gene>
    <name evidence="1" type="ORF">HDA41_008138</name>
</gene>
<proteinExistence type="predicted"/>
<accession>A0A7W9LXW6</accession>
<dbReference type="EMBL" id="JACHNE010000001">
    <property type="protein sequence ID" value="MBB5800174.1"/>
    <property type="molecule type" value="Genomic_DNA"/>
</dbReference>
<evidence type="ECO:0000313" key="1">
    <source>
        <dbReference type="EMBL" id="MBB5800174.1"/>
    </source>
</evidence>
<reference evidence="1 2" key="1">
    <citation type="submission" date="2020-08" db="EMBL/GenBank/DDBJ databases">
        <title>Sequencing the genomes of 1000 actinobacteria strains.</title>
        <authorList>
            <person name="Klenk H.-P."/>
        </authorList>
    </citation>
    <scope>NUCLEOTIDE SEQUENCE [LARGE SCALE GENOMIC DNA]</scope>
    <source>
        <strain evidence="1 2">DSM 40084</strain>
    </source>
</reference>
<dbReference type="Proteomes" id="UP000590647">
    <property type="component" value="Unassembled WGS sequence"/>
</dbReference>
<evidence type="ECO:0000313" key="2">
    <source>
        <dbReference type="Proteomes" id="UP000590647"/>
    </source>
</evidence>
<name>A0A7W9LXW6_9ACTN</name>
<sequence length="152" mass="17201">MAEPWNEQQLIADGFEQAYAVLEWHDGPRKGLAVINGVPHYFEGWDYDPADAADEYVVWPASAAAVAMEREQWAIFVRYEVSEAGREEHPGNGGSDARYDELQLLLAPYRQAPDGARRLVGEVRLDDGDRYRPDGGDLWLRWRPSSEASVDH</sequence>
<dbReference type="RefSeq" id="WP_184992953.1">
    <property type="nucleotide sequence ID" value="NZ_JACHNE010000001.1"/>
</dbReference>
<organism evidence="1 2">
    <name type="scientific">Streptomyces caelestis</name>
    <dbReference type="NCBI Taxonomy" id="36816"/>
    <lineage>
        <taxon>Bacteria</taxon>
        <taxon>Bacillati</taxon>
        <taxon>Actinomycetota</taxon>
        <taxon>Actinomycetes</taxon>
        <taxon>Kitasatosporales</taxon>
        <taxon>Streptomycetaceae</taxon>
        <taxon>Streptomyces</taxon>
    </lineage>
</organism>
<keyword evidence="2" id="KW-1185">Reference proteome</keyword>
<protein>
    <submittedName>
        <fullName evidence="1">Uncharacterized protein</fullName>
    </submittedName>
</protein>